<sequence>MSDVLLVTCGALPDGEDGGHLLVEALRARGLGATWVAWDDPGVAWSSARLVAVRSAWDYEHQRDRFLAWARDVEATVPLMNSAAVLAWNTDKRYLLDLVDVGLPVVPTIAVEDEGELPPAIASFETAVVKPRVGAGGRGVVVFDGEPGGPEGLDESTLEPGPWIVQPLVGSVRSEGETSVFVFGGEVASQVRKVPGAGEIRVHEEFGGRTLPVAVDEDAAALALRTVAAAEKVLGERLPYARVDLMRLADGELAVSELEVTEPGLYLDVLPGNAEEYAGVLAAALDA</sequence>
<keyword evidence="4" id="KW-1185">Reference proteome</keyword>
<evidence type="ECO:0000259" key="2">
    <source>
        <dbReference type="PROSITE" id="PS50975"/>
    </source>
</evidence>
<proteinExistence type="predicted"/>
<reference evidence="3 4" key="1">
    <citation type="submission" date="2021-08" db="EMBL/GenBank/DDBJ databases">
        <title>Nocardioides bacterium WL0053 sp. nov., isolated from the sediment.</title>
        <authorList>
            <person name="Wang L."/>
            <person name="Zhang D."/>
            <person name="Zhang A."/>
        </authorList>
    </citation>
    <scope>NUCLEOTIDE SEQUENCE [LARGE SCALE GENOMIC DNA]</scope>
    <source>
        <strain evidence="3 4">WL0053</strain>
    </source>
</reference>
<feature type="domain" description="ATP-grasp" evidence="2">
    <location>
        <begin position="95"/>
        <end position="286"/>
    </location>
</feature>
<dbReference type="PROSITE" id="PS50975">
    <property type="entry name" value="ATP_GRASP"/>
    <property type="match status" value="1"/>
</dbReference>
<dbReference type="Proteomes" id="UP000754710">
    <property type="component" value="Unassembled WGS sequence"/>
</dbReference>
<dbReference type="PANTHER" id="PTHR39217:SF1">
    <property type="entry name" value="GLUTATHIONE SYNTHETASE"/>
    <property type="match status" value="1"/>
</dbReference>
<dbReference type="InterPro" id="IPR013815">
    <property type="entry name" value="ATP_grasp_subdomain_1"/>
</dbReference>
<dbReference type="EMBL" id="JAIEZQ010000002">
    <property type="protein sequence ID" value="MBY9075068.1"/>
    <property type="molecule type" value="Genomic_DNA"/>
</dbReference>
<gene>
    <name evidence="3" type="ORF">K1X13_09580</name>
</gene>
<dbReference type="RefSeq" id="WP_221024870.1">
    <property type="nucleotide sequence ID" value="NZ_JAIEZQ010000002.1"/>
</dbReference>
<dbReference type="InterPro" id="IPR011761">
    <property type="entry name" value="ATP-grasp"/>
</dbReference>
<dbReference type="InterPro" id="IPR053191">
    <property type="entry name" value="DcsG_Biosynth_Enzyme"/>
</dbReference>
<dbReference type="SUPFAM" id="SSF56059">
    <property type="entry name" value="Glutathione synthetase ATP-binding domain-like"/>
    <property type="match status" value="1"/>
</dbReference>
<dbReference type="Gene3D" id="3.30.1490.20">
    <property type="entry name" value="ATP-grasp fold, A domain"/>
    <property type="match status" value="1"/>
</dbReference>
<dbReference type="Gene3D" id="3.30.470.20">
    <property type="entry name" value="ATP-grasp fold, B domain"/>
    <property type="match status" value="1"/>
</dbReference>
<dbReference type="PANTHER" id="PTHR39217">
    <property type="match status" value="1"/>
</dbReference>
<evidence type="ECO:0000313" key="4">
    <source>
        <dbReference type="Proteomes" id="UP000754710"/>
    </source>
</evidence>
<protein>
    <recommendedName>
        <fullName evidence="2">ATP-grasp domain-containing protein</fullName>
    </recommendedName>
</protein>
<keyword evidence="1" id="KW-0067">ATP-binding</keyword>
<name>A0ABS7RM14_9ACTN</name>
<accession>A0ABS7RM14</accession>
<evidence type="ECO:0000256" key="1">
    <source>
        <dbReference type="PROSITE-ProRule" id="PRU00409"/>
    </source>
</evidence>
<comment type="caution">
    <text evidence="3">The sequence shown here is derived from an EMBL/GenBank/DDBJ whole genome shotgun (WGS) entry which is preliminary data.</text>
</comment>
<evidence type="ECO:0000313" key="3">
    <source>
        <dbReference type="EMBL" id="MBY9075068.1"/>
    </source>
</evidence>
<organism evidence="3 4">
    <name type="scientific">Nocardioides jiangsuensis</name>
    <dbReference type="NCBI Taxonomy" id="2866161"/>
    <lineage>
        <taxon>Bacteria</taxon>
        <taxon>Bacillati</taxon>
        <taxon>Actinomycetota</taxon>
        <taxon>Actinomycetes</taxon>
        <taxon>Propionibacteriales</taxon>
        <taxon>Nocardioidaceae</taxon>
        <taxon>Nocardioides</taxon>
    </lineage>
</organism>
<keyword evidence="1" id="KW-0547">Nucleotide-binding</keyword>